<proteinExistence type="inferred from homology"/>
<feature type="domain" description="Mannosyl-glycoprotein endo-beta-N-acetylglucosamidase-like" evidence="4">
    <location>
        <begin position="86"/>
        <end position="240"/>
    </location>
</feature>
<name>U2IW59_9STRE</name>
<evidence type="ECO:0000256" key="1">
    <source>
        <dbReference type="ARBA" id="ARBA00010266"/>
    </source>
</evidence>
<gene>
    <name evidence="5" type="ORF">HMPREF1557_00366</name>
</gene>
<protein>
    <submittedName>
        <fullName evidence="5">Mannosyl-glycoprotein endo-beta-N-acetylglucosaminidase</fullName>
    </submittedName>
</protein>
<dbReference type="AlphaFoldDB" id="U2IW59"/>
<dbReference type="SMART" id="SM00047">
    <property type="entry name" value="LYZ2"/>
    <property type="match status" value="1"/>
</dbReference>
<evidence type="ECO:0000313" key="6">
    <source>
        <dbReference type="Proteomes" id="UP000016617"/>
    </source>
</evidence>
<organism evidence="5 6">
    <name type="scientific">Streptococcus sobrinus W1703</name>
    <dbReference type="NCBI Taxonomy" id="1227275"/>
    <lineage>
        <taxon>Bacteria</taxon>
        <taxon>Bacillati</taxon>
        <taxon>Bacillota</taxon>
        <taxon>Bacilli</taxon>
        <taxon>Lactobacillales</taxon>
        <taxon>Streptococcaceae</taxon>
        <taxon>Streptococcus</taxon>
    </lineage>
</organism>
<sequence length="278" mass="31817">MQAPALISLKFFELFNGLVSYGKEADMAKKKKSFPNLFKRLFKVKKKNRKSFTLTLILILAIFLFLSYGLYSRMTIIDTQPPKSRQDDREVAVLYFINNIGEDARSIAQENDLYASVMIAQAILESNHGTSKLGSEPNYNLFGIKGNYKGNSASFQTWEDDGKGNTYKINAAFRKYPSYKESLEDYADILSKNLYADARKSNTTNYQEATQALTGRYATDTSYNAKLNRLIKLYHLTDYDQPINPYKPGQVYNVYRMAYTDIQTLKSDNNWAKGQLTN</sequence>
<dbReference type="InterPro" id="IPR002901">
    <property type="entry name" value="MGlyc_endo_b_GlcNAc-like_dom"/>
</dbReference>
<reference evidence="5 6" key="1">
    <citation type="submission" date="2013-06" db="EMBL/GenBank/DDBJ databases">
        <authorList>
            <person name="Weinstock G."/>
            <person name="Sodergren E."/>
            <person name="Lobos E.A."/>
            <person name="Fulton L."/>
            <person name="Fulton R."/>
            <person name="Courtney L."/>
            <person name="Fronick C."/>
            <person name="O'Laughlin M."/>
            <person name="Godfrey J."/>
            <person name="Wilson R.M."/>
            <person name="Miner T."/>
            <person name="Farmer C."/>
            <person name="Delehaunty K."/>
            <person name="Cordes M."/>
            <person name="Minx P."/>
            <person name="Tomlinson C."/>
            <person name="Chen J."/>
            <person name="Wollam A."/>
            <person name="Pepin K.H."/>
            <person name="Bhonagiri V."/>
            <person name="Zhang X."/>
            <person name="Warren W."/>
            <person name="Mitreva M."/>
            <person name="Mardis E.R."/>
            <person name="Wilson R.K."/>
        </authorList>
    </citation>
    <scope>NUCLEOTIDE SEQUENCE [LARGE SCALE GENOMIC DNA]</scope>
    <source>
        <strain evidence="5 6">W1703</strain>
    </source>
</reference>
<dbReference type="Pfam" id="PF01832">
    <property type="entry name" value="Glucosaminidase"/>
    <property type="match status" value="1"/>
</dbReference>
<dbReference type="HOGENOM" id="CLU_013771_2_2_9"/>
<dbReference type="Gene3D" id="1.10.530.10">
    <property type="match status" value="1"/>
</dbReference>
<feature type="transmembrane region" description="Helical" evidence="3">
    <location>
        <begin position="52"/>
        <end position="71"/>
    </location>
</feature>
<evidence type="ECO:0000313" key="5">
    <source>
        <dbReference type="EMBL" id="ERJ78196.1"/>
    </source>
</evidence>
<evidence type="ECO:0000256" key="3">
    <source>
        <dbReference type="SAM" id="Phobius"/>
    </source>
</evidence>
<dbReference type="Gene3D" id="4.10.80.30">
    <property type="entry name" value="DNA polymerase, domain 6"/>
    <property type="match status" value="1"/>
</dbReference>
<keyword evidence="3" id="KW-0472">Membrane</keyword>
<dbReference type="PRINTS" id="PR01002">
    <property type="entry name" value="FLGFLGJ"/>
</dbReference>
<dbReference type="EMBL" id="AWVA01000018">
    <property type="protein sequence ID" value="ERJ78196.1"/>
    <property type="molecule type" value="Genomic_DNA"/>
</dbReference>
<comment type="caution">
    <text evidence="5">The sequence shown here is derived from an EMBL/GenBank/DDBJ whole genome shotgun (WGS) entry which is preliminary data.</text>
</comment>
<keyword evidence="3" id="KW-1133">Transmembrane helix</keyword>
<dbReference type="Proteomes" id="UP000016617">
    <property type="component" value="Unassembled WGS sequence"/>
</dbReference>
<keyword evidence="3" id="KW-0812">Transmembrane</keyword>
<dbReference type="GO" id="GO:0004040">
    <property type="term" value="F:amidase activity"/>
    <property type="evidence" value="ECO:0007669"/>
    <property type="project" value="InterPro"/>
</dbReference>
<accession>U2IW59</accession>
<dbReference type="PANTHER" id="PTHR33308:SF9">
    <property type="entry name" value="PEPTIDOGLYCAN HYDROLASE FLGJ"/>
    <property type="match status" value="1"/>
</dbReference>
<dbReference type="PATRIC" id="fig|1227275.3.peg.326"/>
<evidence type="ECO:0000256" key="2">
    <source>
        <dbReference type="ARBA" id="ARBA00022801"/>
    </source>
</evidence>
<comment type="similarity">
    <text evidence="1">Belongs to the glycosyl hydrolase 73 family.</text>
</comment>
<evidence type="ECO:0000259" key="4">
    <source>
        <dbReference type="SMART" id="SM00047"/>
    </source>
</evidence>
<keyword evidence="2" id="KW-0378">Hydrolase</keyword>
<dbReference type="PANTHER" id="PTHR33308">
    <property type="entry name" value="PEPTIDOGLYCAN HYDROLASE FLGJ"/>
    <property type="match status" value="1"/>
</dbReference>
<dbReference type="InterPro" id="IPR051056">
    <property type="entry name" value="Glycosyl_Hydrolase_73"/>
</dbReference>